<evidence type="ECO:0000313" key="8">
    <source>
        <dbReference type="EMBL" id="QCB27744.1"/>
    </source>
</evidence>
<dbReference type="Pfam" id="PF00842">
    <property type="entry name" value="Ala_racemase_C"/>
    <property type="match status" value="1"/>
</dbReference>
<dbReference type="UniPathway" id="UPA00042">
    <property type="reaction ID" value="UER00497"/>
</dbReference>
<dbReference type="Gene3D" id="3.20.20.10">
    <property type="entry name" value="Alanine racemase"/>
    <property type="match status" value="1"/>
</dbReference>
<gene>
    <name evidence="8" type="primary">alr</name>
    <name evidence="8" type="ORF">CENDO_02230</name>
</gene>
<reference evidence="8 9" key="1">
    <citation type="submission" date="2019-04" db="EMBL/GenBank/DDBJ databases">
        <title>Corynebacterium endometrii sp. nov., isolated from the uterus of a cow with endometritis.</title>
        <authorList>
            <person name="Ballas P."/>
            <person name="Ruckert C."/>
            <person name="Wagener K."/>
            <person name="Drillich M."/>
            <person name="Kaempfer P."/>
            <person name="Busse H.-J."/>
            <person name="Ehling-Schulz M."/>
        </authorList>
    </citation>
    <scope>NUCLEOTIDE SEQUENCE [LARGE SCALE GENOMIC DNA]</scope>
    <source>
        <strain evidence="8 9">LMM-1653</strain>
    </source>
</reference>
<dbReference type="SUPFAM" id="SSF51419">
    <property type="entry name" value="PLP-binding barrel"/>
    <property type="match status" value="1"/>
</dbReference>
<comment type="pathway">
    <text evidence="4">Amino-acid biosynthesis; D-alanine biosynthesis; D-alanine from L-alanine: step 1/1.</text>
</comment>
<protein>
    <recommendedName>
        <fullName evidence="4">Alanine racemase</fullName>
        <ecNumber evidence="4">5.1.1.1</ecNumber>
    </recommendedName>
</protein>
<feature type="active site" description="Proton acceptor; specific for L-alanine" evidence="4">
    <location>
        <position position="258"/>
    </location>
</feature>
<organism evidence="8 9">
    <name type="scientific">Corynebacterium endometrii</name>
    <dbReference type="NCBI Taxonomy" id="2488819"/>
    <lineage>
        <taxon>Bacteria</taxon>
        <taxon>Bacillati</taxon>
        <taxon>Actinomycetota</taxon>
        <taxon>Actinomycetes</taxon>
        <taxon>Mycobacteriales</taxon>
        <taxon>Corynebacteriaceae</taxon>
        <taxon>Corynebacterium</taxon>
    </lineage>
</organism>
<comment type="catalytic activity">
    <reaction evidence="4">
        <text>L-alanine = D-alanine</text>
        <dbReference type="Rhea" id="RHEA:20249"/>
        <dbReference type="ChEBI" id="CHEBI:57416"/>
        <dbReference type="ChEBI" id="CHEBI:57972"/>
        <dbReference type="EC" id="5.1.1.1"/>
    </reaction>
</comment>
<comment type="similarity">
    <text evidence="4">Belongs to the alanine racemase family.</text>
</comment>
<dbReference type="InterPro" id="IPR001608">
    <property type="entry name" value="Ala_racemase_N"/>
</dbReference>
<dbReference type="InterPro" id="IPR011079">
    <property type="entry name" value="Ala_racemase_C"/>
</dbReference>
<evidence type="ECO:0000256" key="2">
    <source>
        <dbReference type="ARBA" id="ARBA00022898"/>
    </source>
</evidence>
<keyword evidence="3 4" id="KW-0413">Isomerase</keyword>
<dbReference type="HAMAP" id="MF_01201">
    <property type="entry name" value="Ala_racemase"/>
    <property type="match status" value="1"/>
</dbReference>
<dbReference type="PANTHER" id="PTHR30511">
    <property type="entry name" value="ALANINE RACEMASE"/>
    <property type="match status" value="1"/>
</dbReference>
<dbReference type="GO" id="GO:0008784">
    <property type="term" value="F:alanine racemase activity"/>
    <property type="evidence" value="ECO:0007669"/>
    <property type="project" value="UniProtKB-UniRule"/>
</dbReference>
<evidence type="ECO:0000259" key="7">
    <source>
        <dbReference type="SMART" id="SM01005"/>
    </source>
</evidence>
<sequence>MVTMPLLRTRIDLDAIAHNVRLLKEVAGQARLMCVVKADAYGHGVDRVAPVMVKAGADLLGVATLSEAVYLRALGVDVPIVAWMWSPDQDLTDALASGVEIGVPSPAHARALVEAGVPAKACIKVETGMHRSGVDEDAWEETFTLLRDAGHIEVTGLMSHLACADTPSDRFNDTQADNFRRAIELARELGLECPVNHLAASPATLERPDLHFDQVRPGVACYGLEPVEGLEHGLKPAMTWAATVINIKRVEPGDATCYSLTWTADKPGYLATIPCGYADGLPRSFQGALQVGVGGKLYPQVGRVCMDQIMIDLGENPFGVAAGDEAILFGEGGMSATQLADAAGTINYEIVSRPTGRTVRTYEGGVDLEG</sequence>
<dbReference type="GO" id="GO:0005829">
    <property type="term" value="C:cytosol"/>
    <property type="evidence" value="ECO:0007669"/>
    <property type="project" value="TreeGrafter"/>
</dbReference>
<feature type="binding site" evidence="4 6">
    <location>
        <position position="306"/>
    </location>
    <ligand>
        <name>substrate</name>
    </ligand>
</feature>
<evidence type="ECO:0000256" key="4">
    <source>
        <dbReference type="HAMAP-Rule" id="MF_01201"/>
    </source>
</evidence>
<keyword evidence="2 4" id="KW-0663">Pyridoxal phosphate</keyword>
<dbReference type="PRINTS" id="PR00992">
    <property type="entry name" value="ALARACEMASE"/>
</dbReference>
<dbReference type="Pfam" id="PF01168">
    <property type="entry name" value="Ala_racemase_N"/>
    <property type="match status" value="1"/>
</dbReference>
<evidence type="ECO:0000256" key="5">
    <source>
        <dbReference type="PIRSR" id="PIRSR600821-50"/>
    </source>
</evidence>
<feature type="binding site" evidence="4 6">
    <location>
        <position position="131"/>
    </location>
    <ligand>
        <name>substrate</name>
    </ligand>
</feature>
<dbReference type="InterPro" id="IPR029066">
    <property type="entry name" value="PLP-binding_barrel"/>
</dbReference>
<dbReference type="EMBL" id="CP039247">
    <property type="protein sequence ID" value="QCB27744.1"/>
    <property type="molecule type" value="Genomic_DNA"/>
</dbReference>
<dbReference type="GO" id="GO:0030632">
    <property type="term" value="P:D-alanine biosynthetic process"/>
    <property type="evidence" value="ECO:0007669"/>
    <property type="project" value="UniProtKB-UniRule"/>
</dbReference>
<evidence type="ECO:0000256" key="1">
    <source>
        <dbReference type="ARBA" id="ARBA00001933"/>
    </source>
</evidence>
<dbReference type="PANTHER" id="PTHR30511:SF0">
    <property type="entry name" value="ALANINE RACEMASE, CATABOLIC-RELATED"/>
    <property type="match status" value="1"/>
</dbReference>
<dbReference type="Proteomes" id="UP000296352">
    <property type="component" value="Chromosome"/>
</dbReference>
<dbReference type="EC" id="5.1.1.1" evidence="4"/>
<dbReference type="FunFam" id="3.20.20.10:FF:000002">
    <property type="entry name" value="Alanine racemase"/>
    <property type="match status" value="1"/>
</dbReference>
<dbReference type="InterPro" id="IPR009006">
    <property type="entry name" value="Ala_racemase/Decarboxylase_C"/>
</dbReference>
<comment type="function">
    <text evidence="4">Catalyzes the interconversion of L-alanine and D-alanine. May also act on other amino acids.</text>
</comment>
<name>A0A4P7QG48_9CORY</name>
<proteinExistence type="inferred from homology"/>
<feature type="modified residue" description="N6-(pyridoxal phosphate)lysine" evidence="4 5">
    <location>
        <position position="37"/>
    </location>
</feature>
<dbReference type="NCBIfam" id="TIGR00492">
    <property type="entry name" value="alr"/>
    <property type="match status" value="1"/>
</dbReference>
<evidence type="ECO:0000313" key="9">
    <source>
        <dbReference type="Proteomes" id="UP000296352"/>
    </source>
</evidence>
<evidence type="ECO:0000256" key="6">
    <source>
        <dbReference type="PIRSR" id="PIRSR600821-52"/>
    </source>
</evidence>
<dbReference type="AlphaFoldDB" id="A0A4P7QG48"/>
<evidence type="ECO:0000256" key="3">
    <source>
        <dbReference type="ARBA" id="ARBA00023235"/>
    </source>
</evidence>
<dbReference type="InterPro" id="IPR020622">
    <property type="entry name" value="Ala_racemase_pyridoxalP-BS"/>
</dbReference>
<dbReference type="KEGG" id="cee:CENDO_02230"/>
<feature type="active site" description="Proton acceptor; specific for D-alanine" evidence="4">
    <location>
        <position position="37"/>
    </location>
</feature>
<accession>A0A4P7QG48</accession>
<dbReference type="PROSITE" id="PS00395">
    <property type="entry name" value="ALANINE_RACEMASE"/>
    <property type="match status" value="1"/>
</dbReference>
<dbReference type="SUPFAM" id="SSF50621">
    <property type="entry name" value="Alanine racemase C-terminal domain-like"/>
    <property type="match status" value="1"/>
</dbReference>
<dbReference type="GO" id="GO:0009252">
    <property type="term" value="P:peptidoglycan biosynthetic process"/>
    <property type="evidence" value="ECO:0007669"/>
    <property type="project" value="TreeGrafter"/>
</dbReference>
<dbReference type="CDD" id="cd00430">
    <property type="entry name" value="PLPDE_III_AR"/>
    <property type="match status" value="1"/>
</dbReference>
<comment type="cofactor">
    <cofactor evidence="1 4 5">
        <name>pyridoxal 5'-phosphate</name>
        <dbReference type="ChEBI" id="CHEBI:597326"/>
    </cofactor>
</comment>
<feature type="domain" description="Alanine racemase C-terminal" evidence="7">
    <location>
        <begin position="237"/>
        <end position="363"/>
    </location>
</feature>
<dbReference type="InterPro" id="IPR000821">
    <property type="entry name" value="Ala_racemase"/>
</dbReference>
<keyword evidence="9" id="KW-1185">Reference proteome</keyword>
<dbReference type="GO" id="GO:0030170">
    <property type="term" value="F:pyridoxal phosphate binding"/>
    <property type="evidence" value="ECO:0007669"/>
    <property type="project" value="UniProtKB-UniRule"/>
</dbReference>
<dbReference type="SMART" id="SM01005">
    <property type="entry name" value="Ala_racemase_C"/>
    <property type="match status" value="1"/>
</dbReference>
<dbReference type="Gene3D" id="2.40.37.10">
    <property type="entry name" value="Lyase, Ornithine Decarboxylase, Chain A, domain 1"/>
    <property type="match status" value="1"/>
</dbReference>